<feature type="compositionally biased region" description="Low complexity" evidence="11">
    <location>
        <begin position="43"/>
        <end position="54"/>
    </location>
</feature>
<evidence type="ECO:0000256" key="4">
    <source>
        <dbReference type="ARBA" id="ARBA00022679"/>
    </source>
</evidence>
<evidence type="ECO:0000256" key="6">
    <source>
        <dbReference type="ARBA" id="ARBA00022786"/>
    </source>
</evidence>
<protein>
    <recommendedName>
        <fullName evidence="9">E3 ubiquitin-protein ligase CHIP</fullName>
        <ecNumber evidence="2">2.3.2.27</ecNumber>
        <ecNumber evidence="3">5.2.1.8</ecNumber>
    </recommendedName>
    <alternativeName>
        <fullName evidence="10">RING-type E3 ubiquitin transferase CHIP</fullName>
    </alternativeName>
</protein>
<dbReference type="Pfam" id="PF04564">
    <property type="entry name" value="U-box"/>
    <property type="match status" value="1"/>
</dbReference>
<dbReference type="GO" id="GO:0003755">
    <property type="term" value="F:peptidyl-prolyl cis-trans isomerase activity"/>
    <property type="evidence" value="ECO:0007669"/>
    <property type="project" value="UniProtKB-KW"/>
</dbReference>
<reference evidence="13" key="1">
    <citation type="submission" date="2004-01" db="EMBL/GenBank/DDBJ databases">
        <authorList>
            <person name="Schulte U."/>
            <person name="Aign V."/>
            <person name="Hoheisel J."/>
            <person name="Brandt P."/>
            <person name="Fartmann B."/>
            <person name="Holland R."/>
            <person name="Nyakatura G."/>
            <person name="Mewes H.W."/>
            <person name="Mannhaupt G."/>
        </authorList>
    </citation>
    <scope>NUCLEOTIDE SEQUENCE</scope>
</reference>
<evidence type="ECO:0000256" key="1">
    <source>
        <dbReference type="ARBA" id="ARBA00000900"/>
    </source>
</evidence>
<feature type="compositionally biased region" description="Acidic residues" evidence="11">
    <location>
        <begin position="208"/>
        <end position="218"/>
    </location>
</feature>
<feature type="domain" description="U-box" evidence="12">
    <location>
        <begin position="250"/>
        <end position="323"/>
    </location>
</feature>
<evidence type="ECO:0000256" key="7">
    <source>
        <dbReference type="ARBA" id="ARBA00022803"/>
    </source>
</evidence>
<evidence type="ECO:0000256" key="5">
    <source>
        <dbReference type="ARBA" id="ARBA00022737"/>
    </source>
</evidence>
<evidence type="ECO:0000256" key="9">
    <source>
        <dbReference type="ARBA" id="ARBA00044534"/>
    </source>
</evidence>
<dbReference type="EC" id="5.2.1.8" evidence="3"/>
<feature type="region of interest" description="Disordered" evidence="11">
    <location>
        <begin position="39"/>
        <end position="74"/>
    </location>
</feature>
<keyword evidence="6" id="KW-0833">Ubl conjugation pathway</keyword>
<dbReference type="Gene3D" id="1.25.40.10">
    <property type="entry name" value="Tetratricopeptide repeat domain"/>
    <property type="match status" value="1"/>
</dbReference>
<dbReference type="GO" id="GO:0045862">
    <property type="term" value="P:positive regulation of proteolysis"/>
    <property type="evidence" value="ECO:0007669"/>
    <property type="project" value="TreeGrafter"/>
</dbReference>
<gene>
    <name evidence="13" type="ORF">G21B4.040</name>
</gene>
<keyword evidence="8" id="KW-0413">Isomerase</keyword>
<evidence type="ECO:0000256" key="11">
    <source>
        <dbReference type="SAM" id="MobiDB-lite"/>
    </source>
</evidence>
<dbReference type="SMART" id="SM00028">
    <property type="entry name" value="TPR"/>
    <property type="match status" value="2"/>
</dbReference>
<dbReference type="CDD" id="cd16654">
    <property type="entry name" value="RING-Ubox_CHIP"/>
    <property type="match status" value="1"/>
</dbReference>
<dbReference type="GO" id="GO:0061630">
    <property type="term" value="F:ubiquitin protein ligase activity"/>
    <property type="evidence" value="ECO:0007669"/>
    <property type="project" value="UniProtKB-EC"/>
</dbReference>
<dbReference type="Gene3D" id="3.30.40.10">
    <property type="entry name" value="Zinc/RING finger domain, C3HC4 (zinc finger)"/>
    <property type="match status" value="1"/>
</dbReference>
<proteinExistence type="predicted"/>
<dbReference type="InterPro" id="IPR011990">
    <property type="entry name" value="TPR-like_helical_dom_sf"/>
</dbReference>
<dbReference type="InterPro" id="IPR019734">
    <property type="entry name" value="TPR_rpt"/>
</dbReference>
<dbReference type="InterPro" id="IPR003613">
    <property type="entry name" value="Ubox_domain"/>
</dbReference>
<keyword evidence="7" id="KW-0802">TPR repeat</keyword>
<keyword evidence="8" id="KW-0697">Rotamase</keyword>
<evidence type="ECO:0000256" key="10">
    <source>
        <dbReference type="ARBA" id="ARBA00044543"/>
    </source>
</evidence>
<dbReference type="VEuPathDB" id="FungiDB:NCU10270"/>
<name>Q6M9G8_NEUCS</name>
<sequence>MSTQSSLALKEEGNRHFQKGDYVAAEALYTKAQVLPSAPPAPSLSLHPIHSPSSSTPPPHISLGPTQKNQIKTNSPPFFETHRILADPTNPLLYTNRAMARLKMSRWDSVIEDCEECLRLSSSSTHLPLRNYDQAVAYALEAHKICAETHDKSLAAVTSQVLKCKKERWEHREKLRKREEQELEGEVVEMLRREMDGLLKTTSSSGGEDGDKDEEEEERKETEKMYEEKIERIRAVFERARDKENQRRPNPPDWAIDDISFQVMVDPVMTKTGKSYERASIEEHLRRSETDPLTRTPLTIKDLLPNIDLKHACEEFLNENGWAVDW</sequence>
<dbReference type="SUPFAM" id="SSF48452">
    <property type="entry name" value="TPR-like"/>
    <property type="match status" value="1"/>
</dbReference>
<evidence type="ECO:0000256" key="8">
    <source>
        <dbReference type="ARBA" id="ARBA00023110"/>
    </source>
</evidence>
<dbReference type="AlphaFoldDB" id="Q6M9G8"/>
<evidence type="ECO:0000259" key="12">
    <source>
        <dbReference type="PROSITE" id="PS51698"/>
    </source>
</evidence>
<keyword evidence="4" id="KW-0808">Transferase</keyword>
<organism evidence="13">
    <name type="scientific">Neurospora crassa</name>
    <dbReference type="NCBI Taxonomy" id="5141"/>
    <lineage>
        <taxon>Eukaryota</taxon>
        <taxon>Fungi</taxon>
        <taxon>Dikarya</taxon>
        <taxon>Ascomycota</taxon>
        <taxon>Pezizomycotina</taxon>
        <taxon>Sordariomycetes</taxon>
        <taxon>Sordariomycetidae</taxon>
        <taxon>Sordariales</taxon>
        <taxon>Sordariaceae</taxon>
        <taxon>Neurospora</taxon>
    </lineage>
</organism>
<dbReference type="GO" id="GO:0051087">
    <property type="term" value="F:protein-folding chaperone binding"/>
    <property type="evidence" value="ECO:0007669"/>
    <property type="project" value="TreeGrafter"/>
</dbReference>
<dbReference type="GO" id="GO:0043161">
    <property type="term" value="P:proteasome-mediated ubiquitin-dependent protein catabolic process"/>
    <property type="evidence" value="ECO:0007669"/>
    <property type="project" value="TreeGrafter"/>
</dbReference>
<dbReference type="PANTHER" id="PTHR46803">
    <property type="entry name" value="E3 UBIQUITIN-PROTEIN LIGASE CHIP"/>
    <property type="match status" value="1"/>
</dbReference>
<evidence type="ECO:0000313" key="13">
    <source>
        <dbReference type="EMBL" id="CAF05989.1"/>
    </source>
</evidence>
<dbReference type="InterPro" id="IPR013083">
    <property type="entry name" value="Znf_RING/FYVE/PHD"/>
</dbReference>
<dbReference type="GO" id="GO:0071218">
    <property type="term" value="P:cellular response to misfolded protein"/>
    <property type="evidence" value="ECO:0007669"/>
    <property type="project" value="TreeGrafter"/>
</dbReference>
<dbReference type="SUPFAM" id="SSF57850">
    <property type="entry name" value="RING/U-box"/>
    <property type="match status" value="1"/>
</dbReference>
<accession>Q6M9G8</accession>
<feature type="region of interest" description="Disordered" evidence="11">
    <location>
        <begin position="198"/>
        <end position="225"/>
    </location>
</feature>
<dbReference type="GO" id="GO:0006515">
    <property type="term" value="P:protein quality control for misfolded or incompletely synthesized proteins"/>
    <property type="evidence" value="ECO:0007669"/>
    <property type="project" value="TreeGrafter"/>
</dbReference>
<feature type="compositionally biased region" description="Polar residues" evidence="11">
    <location>
        <begin position="64"/>
        <end position="74"/>
    </location>
</feature>
<evidence type="ECO:0000256" key="2">
    <source>
        <dbReference type="ARBA" id="ARBA00012483"/>
    </source>
</evidence>
<comment type="catalytic activity">
    <reaction evidence="1">
        <text>S-ubiquitinyl-[E2 ubiquitin-conjugating enzyme]-L-cysteine + [acceptor protein]-L-lysine = [E2 ubiquitin-conjugating enzyme]-L-cysteine + N(6)-ubiquitinyl-[acceptor protein]-L-lysine.</text>
        <dbReference type="EC" id="2.3.2.27"/>
    </reaction>
</comment>
<keyword evidence="5" id="KW-0677">Repeat</keyword>
<evidence type="ECO:0000256" key="3">
    <source>
        <dbReference type="ARBA" id="ARBA00013194"/>
    </source>
</evidence>
<dbReference type="SMART" id="SM00504">
    <property type="entry name" value="Ubox"/>
    <property type="match status" value="1"/>
</dbReference>
<reference evidence="13" key="2">
    <citation type="submission" date="2004-01" db="EMBL/GenBank/DDBJ databases">
        <authorList>
            <person name="German Neurospora genome project"/>
        </authorList>
    </citation>
    <scope>NUCLEOTIDE SEQUENCE</scope>
</reference>
<dbReference type="InterPro" id="IPR045202">
    <property type="entry name" value="CHIP_RING-Ubox"/>
</dbReference>
<dbReference type="GO" id="GO:0005737">
    <property type="term" value="C:cytoplasm"/>
    <property type="evidence" value="ECO:0007669"/>
    <property type="project" value="TreeGrafter"/>
</dbReference>
<dbReference type="GO" id="GO:0000209">
    <property type="term" value="P:protein polyubiquitination"/>
    <property type="evidence" value="ECO:0007669"/>
    <property type="project" value="TreeGrafter"/>
</dbReference>
<dbReference type="EC" id="2.3.2.27" evidence="2"/>
<dbReference type="PANTHER" id="PTHR46803:SF2">
    <property type="entry name" value="E3 UBIQUITIN-PROTEIN LIGASE CHIP"/>
    <property type="match status" value="1"/>
</dbReference>
<dbReference type="PROSITE" id="PS51698">
    <property type="entry name" value="U_BOX"/>
    <property type="match status" value="1"/>
</dbReference>
<dbReference type="EMBL" id="BX908808">
    <property type="protein sequence ID" value="CAF05989.1"/>
    <property type="molecule type" value="Genomic_DNA"/>
</dbReference>